<proteinExistence type="predicted"/>
<comment type="pathway">
    <text evidence="1">Siderophore biosynthesis.</text>
</comment>
<dbReference type="Pfam" id="PF06276">
    <property type="entry name" value="FhuF"/>
    <property type="match status" value="1"/>
</dbReference>
<organism evidence="4 5">
    <name type="scientific">Paraburkholderia susongensis</name>
    <dbReference type="NCBI Taxonomy" id="1515439"/>
    <lineage>
        <taxon>Bacteria</taxon>
        <taxon>Pseudomonadati</taxon>
        <taxon>Pseudomonadota</taxon>
        <taxon>Betaproteobacteria</taxon>
        <taxon>Burkholderiales</taxon>
        <taxon>Burkholderiaceae</taxon>
        <taxon>Paraburkholderia</taxon>
    </lineage>
</organism>
<keyword evidence="5" id="KW-1185">Reference proteome</keyword>
<feature type="domain" description="Aerobactin siderophore biosynthesis IucA/IucC-like C-terminal" evidence="3">
    <location>
        <begin position="434"/>
        <end position="591"/>
    </location>
</feature>
<dbReference type="Gene3D" id="3.30.310.280">
    <property type="match status" value="1"/>
</dbReference>
<reference evidence="5" key="1">
    <citation type="submission" date="2017-04" db="EMBL/GenBank/DDBJ databases">
        <authorList>
            <person name="Varghese N."/>
            <person name="Submissions S."/>
        </authorList>
    </citation>
    <scope>NUCLEOTIDE SEQUENCE [LARGE SCALE GENOMIC DNA]</scope>
    <source>
        <strain evidence="5">LMG 29540</strain>
    </source>
</reference>
<dbReference type="Pfam" id="PF04183">
    <property type="entry name" value="IucA_IucC"/>
    <property type="match status" value="1"/>
</dbReference>
<dbReference type="Gene3D" id="6.10.250.3370">
    <property type="match status" value="1"/>
</dbReference>
<feature type="domain" description="Aerobactin siderophore biosynthesis IucA/IucC N-terminal" evidence="2">
    <location>
        <begin position="163"/>
        <end position="413"/>
    </location>
</feature>
<dbReference type="AlphaFoldDB" id="A0A1X7M1F0"/>
<name>A0A1X7M1F0_9BURK</name>
<dbReference type="InterPro" id="IPR007310">
    <property type="entry name" value="Aerobactin_biosyn_IucA/IucC_N"/>
</dbReference>
<dbReference type="InterPro" id="IPR037455">
    <property type="entry name" value="LucA/IucC-like"/>
</dbReference>
<evidence type="ECO:0000256" key="1">
    <source>
        <dbReference type="ARBA" id="ARBA00004924"/>
    </source>
</evidence>
<dbReference type="RefSeq" id="WP_085489083.1">
    <property type="nucleotide sequence ID" value="NZ_FXAT01000014.1"/>
</dbReference>
<evidence type="ECO:0000313" key="4">
    <source>
        <dbReference type="EMBL" id="SMG59955.1"/>
    </source>
</evidence>
<evidence type="ECO:0000313" key="5">
    <source>
        <dbReference type="Proteomes" id="UP000193228"/>
    </source>
</evidence>
<dbReference type="GO" id="GO:0016881">
    <property type="term" value="F:acid-amino acid ligase activity"/>
    <property type="evidence" value="ECO:0007669"/>
    <property type="project" value="UniProtKB-ARBA"/>
</dbReference>
<dbReference type="Proteomes" id="UP000193228">
    <property type="component" value="Unassembled WGS sequence"/>
</dbReference>
<dbReference type="GO" id="GO:0019290">
    <property type="term" value="P:siderophore biosynthetic process"/>
    <property type="evidence" value="ECO:0007669"/>
    <property type="project" value="InterPro"/>
</dbReference>
<evidence type="ECO:0000259" key="3">
    <source>
        <dbReference type="Pfam" id="PF06276"/>
    </source>
</evidence>
<gene>
    <name evidence="4" type="ORF">SAMN06265784_114148</name>
</gene>
<dbReference type="InterPro" id="IPR022770">
    <property type="entry name" value="IucA/IucC-like_C"/>
</dbReference>
<evidence type="ECO:0000259" key="2">
    <source>
        <dbReference type="Pfam" id="PF04183"/>
    </source>
</evidence>
<dbReference type="PANTHER" id="PTHR34384">
    <property type="entry name" value="L-2,3-DIAMINOPROPANOATE--CITRATE LIGASE"/>
    <property type="match status" value="1"/>
</dbReference>
<dbReference type="PANTHER" id="PTHR34384:SF6">
    <property type="entry name" value="STAPHYLOFERRIN B SYNTHASE"/>
    <property type="match status" value="1"/>
</dbReference>
<accession>A0A1X7M1F0</accession>
<dbReference type="Gene3D" id="1.10.510.40">
    <property type="match status" value="1"/>
</dbReference>
<sequence length="632" mass="70776">MTPTTQSTTMQHAMQTVMLNPHEAAAHLAPEVWRNANRMLVRKALAEYAHELIVEPQRIGNAPGEHHARYEVKSDDGSRVYTFEARQLALRHWSIRAGSIVCTRDGAEQPLDALAFILDVKARLGIKEEMLPIYLDEISSTLYGAAYKAVKQGPDTPDLLHADFQAIETAMSEGHPGFVANNGRLGFDAGDYRAFAPEAGSTIQVIWLAVHKDNAAFHCSADLDYASLMDEELGEATVARFRQIVEARGCSFDDYHLMPAHPWQWFNKLSIAFAAYVATQRIICLGYGDDRYLAQQSIRTFFNVSDRSKRYVKTSLSILNMGFMRGLSPYYMSGTPAINDYIKGLVGRDAYLRDKGFTILREVASLGFRNGYYEAAVQVDSPYKKMFSALWRENPLVHAGEGQRLMTMAALLHTDRHGQALLPALIEASGLGAQAWLERYMEAYLAPLVHCFYTYDLVFMPHGENLILVLENHVPVRAIMKDIAEESAILNKDAPLPGNVKRLAVDVPESVKLLAIFIDVFDGFFRYVNQILVEHGCCGEDLFWNTVARCITRYQEAHPQFARKYAEYDLFAPEFLHSCLNRLQLGNNLQMVNLSDPAGNLKMAGNLRNPLAERRATGNEAGARALTEPVEA</sequence>
<dbReference type="STRING" id="1515439.SAMN06265784_114148"/>
<dbReference type="EMBL" id="FXAT01000014">
    <property type="protein sequence ID" value="SMG59955.1"/>
    <property type="molecule type" value="Genomic_DNA"/>
</dbReference>
<protein>
    <submittedName>
        <fullName evidence="4">Siderophore synthetase component</fullName>
    </submittedName>
</protein>